<dbReference type="GO" id="GO:0016567">
    <property type="term" value="P:protein ubiquitination"/>
    <property type="evidence" value="ECO:0007669"/>
    <property type="project" value="InterPro"/>
</dbReference>
<evidence type="ECO:0000256" key="8">
    <source>
        <dbReference type="ARBA" id="ARBA00022692"/>
    </source>
</evidence>
<keyword evidence="15" id="KW-0832">Ubl conjugation</keyword>
<name>A0AAV6VQ84_9ARAC</name>
<keyword evidence="30" id="KW-1185">Reference proteome</keyword>
<evidence type="ECO:0000256" key="17">
    <source>
        <dbReference type="ARBA" id="ARBA00023128"/>
    </source>
</evidence>
<dbReference type="InterPro" id="IPR001841">
    <property type="entry name" value="Znf_RING"/>
</dbReference>
<comment type="similarity">
    <text evidence="19">Belongs to the RBR family. RNF144 subfamily.</text>
</comment>
<evidence type="ECO:0000256" key="10">
    <source>
        <dbReference type="ARBA" id="ARBA00022723"/>
    </source>
</evidence>
<evidence type="ECO:0000256" key="22">
    <source>
        <dbReference type="ARBA" id="ARBA00069720"/>
    </source>
</evidence>
<proteinExistence type="inferred from homology"/>
<evidence type="ECO:0000256" key="4">
    <source>
        <dbReference type="ARBA" id="ARBA00004906"/>
    </source>
</evidence>
<dbReference type="GO" id="GO:0031966">
    <property type="term" value="C:mitochondrial membrane"/>
    <property type="evidence" value="ECO:0007669"/>
    <property type="project" value="UniProtKB-SubCell"/>
</dbReference>
<dbReference type="PROSITE" id="PS51873">
    <property type="entry name" value="TRIAD"/>
    <property type="match status" value="1"/>
</dbReference>
<dbReference type="InterPro" id="IPR017907">
    <property type="entry name" value="Znf_RING_CS"/>
</dbReference>
<evidence type="ECO:0000256" key="15">
    <source>
        <dbReference type="ARBA" id="ARBA00022843"/>
    </source>
</evidence>
<dbReference type="InterPro" id="IPR044066">
    <property type="entry name" value="TRIAD_supradom"/>
</dbReference>
<evidence type="ECO:0000256" key="18">
    <source>
        <dbReference type="ARBA" id="ARBA00023136"/>
    </source>
</evidence>
<feature type="domain" description="RING-type" evidence="28">
    <location>
        <begin position="164"/>
        <end position="376"/>
    </location>
</feature>
<keyword evidence="12 24" id="KW-0863">Zinc-finger</keyword>
<dbReference type="FunFam" id="3.30.40.10:FF:000051">
    <property type="entry name" value="RBR-type E3 ubiquitin transferase"/>
    <property type="match status" value="1"/>
</dbReference>
<dbReference type="SMART" id="SM00647">
    <property type="entry name" value="IBR"/>
    <property type="match status" value="2"/>
</dbReference>
<dbReference type="Proteomes" id="UP000827092">
    <property type="component" value="Unassembled WGS sequence"/>
</dbReference>
<organism evidence="29 30">
    <name type="scientific">Oedothorax gibbosus</name>
    <dbReference type="NCBI Taxonomy" id="931172"/>
    <lineage>
        <taxon>Eukaryota</taxon>
        <taxon>Metazoa</taxon>
        <taxon>Ecdysozoa</taxon>
        <taxon>Arthropoda</taxon>
        <taxon>Chelicerata</taxon>
        <taxon>Arachnida</taxon>
        <taxon>Araneae</taxon>
        <taxon>Araneomorphae</taxon>
        <taxon>Entelegynae</taxon>
        <taxon>Araneoidea</taxon>
        <taxon>Linyphiidae</taxon>
        <taxon>Erigoninae</taxon>
        <taxon>Oedothorax</taxon>
    </lineage>
</organism>
<evidence type="ECO:0000256" key="19">
    <source>
        <dbReference type="ARBA" id="ARBA00038342"/>
    </source>
</evidence>
<dbReference type="CDD" id="cd20352">
    <property type="entry name" value="Rcat_RBR_RNF144"/>
    <property type="match status" value="1"/>
</dbReference>
<dbReference type="Gene3D" id="3.30.40.10">
    <property type="entry name" value="Zinc/RING finger domain, C3HC4 (zinc finger)"/>
    <property type="match status" value="1"/>
</dbReference>
<keyword evidence="18 26" id="KW-0472">Membrane</keyword>
<comment type="subunit">
    <text evidence="21">Interacts with UBE2L3, UBE2L6 and LCMT2, as well as with BAX. Interacts with TBK1; this interaction inhibits TBK1 phosphorylation and 'Lys-63'-linked polyubiquitination.</text>
</comment>
<keyword evidence="14" id="KW-0862">Zinc</keyword>
<comment type="pathway">
    <text evidence="4">Protein modification; protein ubiquitination.</text>
</comment>
<evidence type="ECO:0000259" key="27">
    <source>
        <dbReference type="PROSITE" id="PS50089"/>
    </source>
</evidence>
<dbReference type="PROSITE" id="PS50089">
    <property type="entry name" value="ZF_RING_2"/>
    <property type="match status" value="1"/>
</dbReference>
<evidence type="ECO:0000256" key="3">
    <source>
        <dbReference type="ARBA" id="ARBA00004496"/>
    </source>
</evidence>
<keyword evidence="17" id="KW-0496">Mitochondrion</keyword>
<accession>A0AAV6VQ84</accession>
<dbReference type="Pfam" id="PF01485">
    <property type="entry name" value="IBR"/>
    <property type="match status" value="1"/>
</dbReference>
<dbReference type="GO" id="GO:0008270">
    <property type="term" value="F:zinc ion binding"/>
    <property type="evidence" value="ECO:0007669"/>
    <property type="project" value="UniProtKB-KW"/>
</dbReference>
<dbReference type="EC" id="2.3.2.31" evidence="5"/>
<evidence type="ECO:0000256" key="1">
    <source>
        <dbReference type="ARBA" id="ARBA00001798"/>
    </source>
</evidence>
<dbReference type="GO" id="GO:0061630">
    <property type="term" value="F:ubiquitin protein ligase activity"/>
    <property type="evidence" value="ECO:0007669"/>
    <property type="project" value="UniProtKB-EC"/>
</dbReference>
<evidence type="ECO:0000256" key="14">
    <source>
        <dbReference type="ARBA" id="ARBA00022833"/>
    </source>
</evidence>
<keyword evidence="7" id="KW-0808">Transferase</keyword>
<feature type="region of interest" description="Disordered" evidence="25">
    <location>
        <begin position="32"/>
        <end position="53"/>
    </location>
</feature>
<evidence type="ECO:0000256" key="20">
    <source>
        <dbReference type="ARBA" id="ARBA00060040"/>
    </source>
</evidence>
<evidence type="ECO:0000256" key="24">
    <source>
        <dbReference type="PROSITE-ProRule" id="PRU00175"/>
    </source>
</evidence>
<evidence type="ECO:0000256" key="16">
    <source>
        <dbReference type="ARBA" id="ARBA00022989"/>
    </source>
</evidence>
<keyword evidence="6" id="KW-0963">Cytoplasm</keyword>
<dbReference type="EMBL" id="JAFNEN010000047">
    <property type="protein sequence ID" value="KAG8197911.1"/>
    <property type="molecule type" value="Genomic_DNA"/>
</dbReference>
<dbReference type="InterPro" id="IPR013083">
    <property type="entry name" value="Znf_RING/FYVE/PHD"/>
</dbReference>
<keyword evidence="9" id="KW-0053">Apoptosis</keyword>
<evidence type="ECO:0000256" key="9">
    <source>
        <dbReference type="ARBA" id="ARBA00022703"/>
    </source>
</evidence>
<comment type="subcellular location">
    <subcellularLocation>
        <location evidence="3">Cytoplasm</location>
    </subcellularLocation>
    <subcellularLocation>
        <location evidence="2">Mitochondrion membrane</location>
        <topology evidence="2">Single-pass membrane protein</topology>
    </subcellularLocation>
</comment>
<comment type="catalytic activity">
    <reaction evidence="1">
        <text>[E2 ubiquitin-conjugating enzyme]-S-ubiquitinyl-L-cysteine + [acceptor protein]-L-lysine = [E2 ubiquitin-conjugating enzyme]-L-cysteine + [acceptor protein]-N(6)-ubiquitinyl-L-lysine.</text>
        <dbReference type="EC" id="2.3.2.31"/>
    </reaction>
</comment>
<keyword evidence="10" id="KW-0479">Metal-binding</keyword>
<dbReference type="InterPro" id="IPR002867">
    <property type="entry name" value="IBR_dom"/>
</dbReference>
<sequence>MAPPLKSPDPKTKCCTDSKQKIFSFKWLLRKSKSSRSAKEMTQQQRPINVPASKSCDTGLTALETVDRCPSRILWKLLTPPGTGRKPECSSRNPKLPFRASFSCSDVHCLSSFPDLKNSESSQEVNCSLIKKQLASYKLSKSTASHLDGPSYNDGSDPTEERLVDGVCKLCLVKVPGLAMYTLQECGCSFCVPCLRQYLVISIREGHIPVTCPDAECPISGTILVKEIKEIAGDDAMSMFQHYKLNLDVALDPNRVWCPSPGCETVCSIQSISRPTMVSCHTCRLKFCSVCKLQWHGKFIACSEARKTASEEIELSSDEDCIKHCPNCHIPIEKEDGCAQMMCYRCRHVFCWHCLASLDDDFLLRHYDKGPCRNKLGHSRASIIWHRTQVVGIFAGFSLLLLLASPFLLLAAPCLLCCRCKCSRGDATPL</sequence>
<reference evidence="29 30" key="1">
    <citation type="journal article" date="2022" name="Nat. Ecol. Evol.">
        <title>A masculinizing supergene underlies an exaggerated male reproductive morph in a spider.</title>
        <authorList>
            <person name="Hendrickx F."/>
            <person name="De Corte Z."/>
            <person name="Sonet G."/>
            <person name="Van Belleghem S.M."/>
            <person name="Kostlbacher S."/>
            <person name="Vangestel C."/>
        </authorList>
    </citation>
    <scope>NUCLEOTIDE SEQUENCE [LARGE SCALE GENOMIC DNA]</scope>
    <source>
        <strain evidence="29">W744_W776</strain>
    </source>
</reference>
<protein>
    <recommendedName>
        <fullName evidence="22">E3 ubiquitin-protein ligase RNF144B</fullName>
        <ecNumber evidence="5">2.3.2.31</ecNumber>
    </recommendedName>
    <alternativeName>
        <fullName evidence="23">RING finger protein 144B</fullName>
    </alternativeName>
</protein>
<evidence type="ECO:0000256" key="6">
    <source>
        <dbReference type="ARBA" id="ARBA00022490"/>
    </source>
</evidence>
<dbReference type="SUPFAM" id="SSF57850">
    <property type="entry name" value="RING/U-box"/>
    <property type="match status" value="3"/>
</dbReference>
<evidence type="ECO:0000256" key="2">
    <source>
        <dbReference type="ARBA" id="ARBA00004304"/>
    </source>
</evidence>
<dbReference type="Gene3D" id="1.20.120.1750">
    <property type="match status" value="1"/>
</dbReference>
<dbReference type="PANTHER" id="PTHR11685">
    <property type="entry name" value="RBR FAMILY RING FINGER AND IBR DOMAIN-CONTAINING"/>
    <property type="match status" value="1"/>
</dbReference>
<dbReference type="PROSITE" id="PS00518">
    <property type="entry name" value="ZF_RING_1"/>
    <property type="match status" value="1"/>
</dbReference>
<evidence type="ECO:0000256" key="21">
    <source>
        <dbReference type="ARBA" id="ARBA00061765"/>
    </source>
</evidence>
<comment type="caution">
    <text evidence="29">The sequence shown here is derived from an EMBL/GenBank/DDBJ whole genome shotgun (WGS) entry which is preliminary data.</text>
</comment>
<evidence type="ECO:0000256" key="23">
    <source>
        <dbReference type="ARBA" id="ARBA00078867"/>
    </source>
</evidence>
<dbReference type="Pfam" id="PF22191">
    <property type="entry name" value="IBR_1"/>
    <property type="match status" value="1"/>
</dbReference>
<evidence type="ECO:0000256" key="12">
    <source>
        <dbReference type="ARBA" id="ARBA00022771"/>
    </source>
</evidence>
<evidence type="ECO:0000256" key="5">
    <source>
        <dbReference type="ARBA" id="ARBA00012251"/>
    </source>
</evidence>
<dbReference type="GO" id="GO:0006915">
    <property type="term" value="P:apoptotic process"/>
    <property type="evidence" value="ECO:0007669"/>
    <property type="project" value="UniProtKB-KW"/>
</dbReference>
<keyword evidence="8 26" id="KW-0812">Transmembrane</keyword>
<dbReference type="FunFam" id="1.20.120.1750:FF:000010">
    <property type="entry name" value="RBR-type E3 ubiquitin transferase"/>
    <property type="match status" value="1"/>
</dbReference>
<comment type="function">
    <text evidence="20">E3 ubiquitin-protein ligase which accepts ubiquitin from E2 ubiquitin-conjugating enzymes UBE2L3 and UBE2L6 in the form of a thioester and then directly transfers the ubiquitin to targeted substrates such as LCMT2, thereby promoting their degradation. Induces apoptosis via a p53/TP53-dependent but caspase-independent mechanism. Plays a crucial role in maintaining the genomic stability by controlling the degradation of multiple proteins involved in mitotic progression and DNA damage. Regulates epithelial homeostasis by mediating degradation of CDKN1A and isoform 2 of TP63. Plays a regulatory role in innate immunity by negatively regulating IRF3 activation and IFN-beta production. Mechanistically, inhibits TBK1 phosphorylation and 'Lys-63'-linked polyubiquitination independently of its E3 ligase activity. Alternatively, promotes 'Lys-27' and 'Lys-33'-linked ubiquitination of IFIH1/MDA5, promoting selective autophagic degradation of IFIH1/MDA5 to inhibit antiviral response.</text>
</comment>
<keyword evidence="13" id="KW-0833">Ubl conjugation pathway</keyword>
<keyword evidence="11" id="KW-0677">Repeat</keyword>
<feature type="transmembrane region" description="Helical" evidence="26">
    <location>
        <begin position="390"/>
        <end position="412"/>
    </location>
</feature>
<keyword evidence="16 26" id="KW-1133">Transmembrane helix</keyword>
<evidence type="ECO:0000256" key="26">
    <source>
        <dbReference type="SAM" id="Phobius"/>
    </source>
</evidence>
<evidence type="ECO:0000313" key="29">
    <source>
        <dbReference type="EMBL" id="KAG8197911.1"/>
    </source>
</evidence>
<evidence type="ECO:0000256" key="11">
    <source>
        <dbReference type="ARBA" id="ARBA00022737"/>
    </source>
</evidence>
<evidence type="ECO:0000256" key="7">
    <source>
        <dbReference type="ARBA" id="ARBA00022679"/>
    </source>
</evidence>
<evidence type="ECO:0000313" key="30">
    <source>
        <dbReference type="Proteomes" id="UP000827092"/>
    </source>
</evidence>
<dbReference type="InterPro" id="IPR031127">
    <property type="entry name" value="E3_UB_ligase_RBR"/>
</dbReference>
<dbReference type="CDD" id="cd16632">
    <property type="entry name" value="mRING-HC-C4C4_RBR_RNF144"/>
    <property type="match status" value="1"/>
</dbReference>
<evidence type="ECO:0000259" key="28">
    <source>
        <dbReference type="PROSITE" id="PS51873"/>
    </source>
</evidence>
<evidence type="ECO:0000256" key="13">
    <source>
        <dbReference type="ARBA" id="ARBA00022786"/>
    </source>
</evidence>
<evidence type="ECO:0000256" key="25">
    <source>
        <dbReference type="SAM" id="MobiDB-lite"/>
    </source>
</evidence>
<gene>
    <name evidence="29" type="ORF">JTE90_020290</name>
</gene>
<feature type="domain" description="RING-type" evidence="27">
    <location>
        <begin position="168"/>
        <end position="213"/>
    </location>
</feature>
<dbReference type="AlphaFoldDB" id="A0AAV6VQ84"/>